<dbReference type="Proteomes" id="UP001208017">
    <property type="component" value="Unassembled WGS sequence"/>
</dbReference>
<dbReference type="SUPFAM" id="SSF49373">
    <property type="entry name" value="Invasin/intimin cell-adhesion fragments"/>
    <property type="match status" value="1"/>
</dbReference>
<dbReference type="Gene3D" id="2.60.40.10">
    <property type="entry name" value="Immunoglobulins"/>
    <property type="match status" value="1"/>
</dbReference>
<evidence type="ECO:0000313" key="4">
    <source>
        <dbReference type="Proteomes" id="UP001208017"/>
    </source>
</evidence>
<dbReference type="InterPro" id="IPR018711">
    <property type="entry name" value="NAGPA"/>
</dbReference>
<feature type="domain" description="BIG2" evidence="2">
    <location>
        <begin position="1217"/>
        <end position="1304"/>
    </location>
</feature>
<dbReference type="Gene3D" id="2.60.40.1080">
    <property type="match status" value="2"/>
</dbReference>
<evidence type="ECO:0000313" key="3">
    <source>
        <dbReference type="EMBL" id="MCX7570989.1"/>
    </source>
</evidence>
<evidence type="ECO:0000259" key="2">
    <source>
        <dbReference type="SMART" id="SM00635"/>
    </source>
</evidence>
<dbReference type="SUPFAM" id="SSF56300">
    <property type="entry name" value="Metallo-dependent phosphatases"/>
    <property type="match status" value="1"/>
</dbReference>
<evidence type="ECO:0000256" key="1">
    <source>
        <dbReference type="ARBA" id="ARBA00022729"/>
    </source>
</evidence>
<keyword evidence="3" id="KW-0378">Hydrolase</keyword>
<dbReference type="InterPro" id="IPR032812">
    <property type="entry name" value="SbsA_Ig"/>
</dbReference>
<name>A0ABT3X259_9BACL</name>
<gene>
    <name evidence="3" type="ORF">OS242_13650</name>
</gene>
<protein>
    <submittedName>
        <fullName evidence="3">Phosphodiester glycosidase family protein</fullName>
    </submittedName>
</protein>
<keyword evidence="4" id="KW-1185">Reference proteome</keyword>
<proteinExistence type="predicted"/>
<dbReference type="InterPro" id="IPR013783">
    <property type="entry name" value="Ig-like_fold"/>
</dbReference>
<dbReference type="EMBL" id="JAPMLT010000008">
    <property type="protein sequence ID" value="MCX7570989.1"/>
    <property type="molecule type" value="Genomic_DNA"/>
</dbReference>
<accession>A0ABT3X259</accession>
<organism evidence="3 4">
    <name type="scientific">Tumebacillus lacus</name>
    <dbReference type="NCBI Taxonomy" id="2995335"/>
    <lineage>
        <taxon>Bacteria</taxon>
        <taxon>Bacillati</taxon>
        <taxon>Bacillota</taxon>
        <taxon>Bacilli</taxon>
        <taxon>Bacillales</taxon>
        <taxon>Alicyclobacillaceae</taxon>
        <taxon>Tumebacillus</taxon>
    </lineage>
</organism>
<dbReference type="Pfam" id="PF13205">
    <property type="entry name" value="Big_5"/>
    <property type="match status" value="1"/>
</dbReference>
<sequence>MHPLARQSSLFHRQPVLRHMLCWLLALTLIVSGLVPSTSAAGDSPFVTVSEDSFIVAPGVVHTERTLHDGEHVEAVNMMEVDPTDPNIRLEVTSPKGKVIALDTVRNQAAQLGGADQRVVGGFNMDFFNTDPTYAGTPVGLQVSNGELVTGTSVPGRGYLAVFGDGSFKIGSGITLTTALTLADTGETRAFNGGVNKPRTSGATNHLYLYSPRFNATTKSVGTGVEIVLHPTDAKLALGQTLSATVESVSTATNNAIPAGKWAISASGAQASWAQAHLTPGRSVTVRLDLDNGLTAARQIVTGSTTMVQNGQPTAAALNDNVDRHPRTFVAARDGKIAFLTFDGRQPTYSDGVTIAEGARYLAGIGMESAFNVDGGGSTTYAARLPGDTGLSILNSPSDGFERAVSNAMMVVSTAPQGELAHLVPQPKGPVKLIAGGTLPFTVKGQDQHYNGLPVDPAALTWSVDPAVGSVSASGVLTAAAQPGEGTVTVRSGGVTAGVDVAVVDTVARLTLVPSPALVNPGDKQLFTVKGYDAAGQEIVLSPDRVTWSTEGAIGTISPNGELTAVTGTASGKVIAVFGTARAEAVVNIGKPPVMLEDFEDITDLYSSSARANSVSLSLTSRPNPVRYGTHAAKLAYDFTGQAGTSAAYVNIRGTAGLIGRAIEGRPQKFGLWVYGDGKNHWLRGQYEDGNLTKKTIDFTPAGGLNWVGWKYVEATLPSDAVLPLAIRQLYLVETSVANKNSGSIYFDNLRAVYSDTGEDLVGPTFSAYAPAAGQKIYSNQPTISATVRDDGSGVDTGSLKMTLDGHLVAHQYDAATGKVTFTPATALTDGPHTVVLDATDKVGNPALPRGEWTFNVYTGPDTDAPTVSVIAPHDGTTTRTDRPRIAVQATDAYTGIDSGKTTLTVDGETVAHSTDETSGTVWFTPAVKWESGTTHQVTVTVADRNNNPATKTWAFTVGAPLGQPQNADSFQMSVIGDGGYYAAGQGQTAADILLREQIARINQEPSELIGYTGDIVENDTAANYVLGVENMNAFRAPYIVSIGNHEISGTNSRVNYQKTFGEPTYFYDYGNARIIGLDSASGKISNSDPSQWPWLAQTLQDSTEQSHIFLFMHVPPDEVSAEGKDFNTGHGFKDPAEAQRFYDLLGAYKAAHPEKKIVVLSGDLHAYHHKTVQGVEYIISGGGGKYTHIPANEGGYFHYVNLKIDGDDLQWEVVPLLDSIRWTKEAAELRVGESAKLAADGIFQTSLNAPITLPVADPFKTEWITSDPNVATVDSDGEVKAVAPGTVEITLRSGWREAKTQVRVPSVLTSELPSELVLREQNKFSMTAIFHPEDAEKQYHLRISFNDKGQISATDFKSWNETDVEYHKLTFDENGVATAAYTSDFMLKFHEAGVYRYLVEIVAADGTVIASKAESVTVVTKK</sequence>
<dbReference type="RefSeq" id="WP_267152239.1">
    <property type="nucleotide sequence ID" value="NZ_JAPMLT010000008.1"/>
</dbReference>
<dbReference type="Pfam" id="PF09992">
    <property type="entry name" value="NAGPA"/>
    <property type="match status" value="1"/>
</dbReference>
<dbReference type="Gene3D" id="2.60.120.430">
    <property type="entry name" value="Galactose-binding lectin"/>
    <property type="match status" value="1"/>
</dbReference>
<dbReference type="Gene3D" id="3.60.21.10">
    <property type="match status" value="1"/>
</dbReference>
<dbReference type="GO" id="GO:0016798">
    <property type="term" value="F:hydrolase activity, acting on glycosyl bonds"/>
    <property type="evidence" value="ECO:0007669"/>
    <property type="project" value="UniProtKB-KW"/>
</dbReference>
<dbReference type="InterPro" id="IPR008964">
    <property type="entry name" value="Invasin/intimin_cell_adhesion"/>
</dbReference>
<comment type="caution">
    <text evidence="3">The sequence shown here is derived from an EMBL/GenBank/DDBJ whole genome shotgun (WGS) entry which is preliminary data.</text>
</comment>
<dbReference type="InterPro" id="IPR029052">
    <property type="entry name" value="Metallo-depent_PP-like"/>
</dbReference>
<reference evidence="3 4" key="1">
    <citation type="submission" date="2022-11" db="EMBL/GenBank/DDBJ databases">
        <title>Study of microbial diversity in lake waters.</title>
        <authorList>
            <person name="Zhang J."/>
        </authorList>
    </citation>
    <scope>NUCLEOTIDE SEQUENCE [LARGE SCALE GENOMIC DNA]</scope>
    <source>
        <strain evidence="3 4">DT12</strain>
    </source>
</reference>
<dbReference type="Pfam" id="PF02368">
    <property type="entry name" value="Big_2"/>
    <property type="match status" value="1"/>
</dbReference>
<keyword evidence="3" id="KW-0326">Glycosidase</keyword>
<feature type="domain" description="BIG2" evidence="2">
    <location>
        <begin position="427"/>
        <end position="502"/>
    </location>
</feature>
<dbReference type="PANTHER" id="PTHR40446">
    <property type="entry name" value="N-ACETYLGLUCOSAMINE-1-PHOSPHODIESTER ALPHA-N-ACETYLGLUCOSAMINIDASE"/>
    <property type="match status" value="1"/>
</dbReference>
<dbReference type="InterPro" id="IPR003343">
    <property type="entry name" value="Big_2"/>
</dbReference>
<keyword evidence="1" id="KW-0732">Signal</keyword>
<dbReference type="SMART" id="SM00635">
    <property type="entry name" value="BID_2"/>
    <property type="match status" value="2"/>
</dbReference>
<dbReference type="PANTHER" id="PTHR40446:SF2">
    <property type="entry name" value="N-ACETYLGLUCOSAMINE-1-PHOSPHODIESTER ALPHA-N-ACETYLGLUCOSAMINIDASE"/>
    <property type="match status" value="1"/>
</dbReference>